<dbReference type="InterPro" id="IPR017598">
    <property type="entry name" value="SulphurTrfase_DndC"/>
</dbReference>
<sequence>MYCKELNSNVIDKIKEEYLKDNTPWYIGYSGGKDSSAVLKLTFNAMLQVENHHKKIYVLYCDTGIENPIVTNYVYETYDKLRIENELKNLPFIFKIIKPKIEDRFFVKVIGRGYPTPTNIFRWCTDKLRINPVNEFIKEKGKSTILLGIRKTESEQRDRTISKHNTENEYFLKQNKTKNRLIFSPIINHSLEDVWITILNLDSPKSIDFKKIREIYQDAESECTAIKSEKDKSCGSSRFGCWTCTVVRKDKSVKNMISNGYNELIELYNFRNWIYEFRDNPNFRCQKRRNGIVGLGPFTLEARKLILKKLKKVEKKSGFKLIDKEELNKIYELWDLDINNPKYFEK</sequence>
<accession>A0A2S7I4U3</accession>
<dbReference type="NCBIfam" id="TIGR03183">
    <property type="entry name" value="DNA_S_dndC"/>
    <property type="match status" value="1"/>
</dbReference>
<dbReference type="InterPro" id="IPR050128">
    <property type="entry name" value="Sulfate_adenylyltrnsfr_sub2"/>
</dbReference>
<evidence type="ECO:0000259" key="1">
    <source>
        <dbReference type="Pfam" id="PF01507"/>
    </source>
</evidence>
<dbReference type="InterPro" id="IPR002500">
    <property type="entry name" value="PAPS_reduct_dom"/>
</dbReference>
<evidence type="ECO:0000313" key="2">
    <source>
        <dbReference type="EMBL" id="PPZ91592.1"/>
    </source>
</evidence>
<organism evidence="2 3">
    <name type="scientific">Cloacibacterium normanense</name>
    <dbReference type="NCBI Taxonomy" id="237258"/>
    <lineage>
        <taxon>Bacteria</taxon>
        <taxon>Pseudomonadati</taxon>
        <taxon>Bacteroidota</taxon>
        <taxon>Flavobacteriia</taxon>
        <taxon>Flavobacteriales</taxon>
        <taxon>Weeksellaceae</taxon>
    </lineage>
</organism>
<dbReference type="Pfam" id="PF01507">
    <property type="entry name" value="PAPS_reduct"/>
    <property type="match status" value="1"/>
</dbReference>
<dbReference type="AlphaFoldDB" id="A0A2S7I4U3"/>
<dbReference type="Proteomes" id="UP000238565">
    <property type="component" value="Unassembled WGS sequence"/>
</dbReference>
<keyword evidence="2" id="KW-0808">Transferase</keyword>
<comment type="caution">
    <text evidence="2">The sequence shown here is derived from an EMBL/GenBank/DDBJ whole genome shotgun (WGS) entry which is preliminary data.</text>
</comment>
<reference evidence="2 3" key="1">
    <citation type="submission" date="2018-02" db="EMBL/GenBank/DDBJ databases">
        <title>Draft genome sequence of bacterial isolates from marine environment.</title>
        <authorList>
            <person name="Singh S.K."/>
            <person name="Hill R."/>
            <person name="Major S."/>
            <person name="Cai H."/>
            <person name="Li Y."/>
        </authorList>
    </citation>
    <scope>NUCLEOTIDE SEQUENCE [LARGE SCALE GENOMIC DNA]</scope>
    <source>
        <strain evidence="2 3">IMET F</strain>
    </source>
</reference>
<evidence type="ECO:0000313" key="3">
    <source>
        <dbReference type="Proteomes" id="UP000238565"/>
    </source>
</evidence>
<dbReference type="PANTHER" id="PTHR43196">
    <property type="entry name" value="SULFATE ADENYLYLTRANSFERASE SUBUNIT 2"/>
    <property type="match status" value="1"/>
</dbReference>
<dbReference type="GO" id="GO:0016740">
    <property type="term" value="F:transferase activity"/>
    <property type="evidence" value="ECO:0007669"/>
    <property type="project" value="UniProtKB-KW"/>
</dbReference>
<proteinExistence type="predicted"/>
<dbReference type="RefSeq" id="WP_104793302.1">
    <property type="nucleotide sequence ID" value="NZ_PTPZ01000003.1"/>
</dbReference>
<dbReference type="Gene3D" id="3.40.50.620">
    <property type="entry name" value="HUPs"/>
    <property type="match status" value="1"/>
</dbReference>
<gene>
    <name evidence="2" type="primary">dndC</name>
    <name evidence="2" type="ORF">C3729_05835</name>
</gene>
<name>A0A2S7I4U3_9FLAO</name>
<protein>
    <submittedName>
        <fullName evidence="2">DNA phosphorothioation system sulfurtransferase DndC</fullName>
    </submittedName>
</protein>
<dbReference type="PANTHER" id="PTHR43196:SF2">
    <property type="entry name" value="PHOSPHOADENOSINE PHOSPHOSULFATE REDUCTASE"/>
    <property type="match status" value="1"/>
</dbReference>
<dbReference type="SUPFAM" id="SSF52402">
    <property type="entry name" value="Adenine nucleotide alpha hydrolases-like"/>
    <property type="match status" value="1"/>
</dbReference>
<dbReference type="EMBL" id="PTPZ01000003">
    <property type="protein sequence ID" value="PPZ91592.1"/>
    <property type="molecule type" value="Genomic_DNA"/>
</dbReference>
<dbReference type="InterPro" id="IPR014729">
    <property type="entry name" value="Rossmann-like_a/b/a_fold"/>
</dbReference>
<feature type="domain" description="Phosphoadenosine phosphosulphate reductase" evidence="1">
    <location>
        <begin position="28"/>
        <end position="245"/>
    </location>
</feature>